<dbReference type="STRING" id="151549.A0A4C1VAY8"/>
<evidence type="ECO:0000313" key="2">
    <source>
        <dbReference type="Proteomes" id="UP000299102"/>
    </source>
</evidence>
<proteinExistence type="predicted"/>
<evidence type="ECO:0000313" key="1">
    <source>
        <dbReference type="EMBL" id="GBP35124.1"/>
    </source>
</evidence>
<reference evidence="1 2" key="1">
    <citation type="journal article" date="2019" name="Commun. Biol.">
        <title>The bagworm genome reveals a unique fibroin gene that provides high tensile strength.</title>
        <authorList>
            <person name="Kono N."/>
            <person name="Nakamura H."/>
            <person name="Ohtoshi R."/>
            <person name="Tomita M."/>
            <person name="Numata K."/>
            <person name="Arakawa K."/>
        </authorList>
    </citation>
    <scope>NUCLEOTIDE SEQUENCE [LARGE SCALE GENOMIC DNA]</scope>
</reference>
<protein>
    <recommendedName>
        <fullName evidence="3">Cuticle protein 16.5</fullName>
    </recommendedName>
</protein>
<gene>
    <name evidence="1" type="ORF">EVAR_28323_1</name>
</gene>
<dbReference type="EMBL" id="BGZK01000299">
    <property type="protein sequence ID" value="GBP35124.1"/>
    <property type="molecule type" value="Genomic_DNA"/>
</dbReference>
<keyword evidence="2" id="KW-1185">Reference proteome</keyword>
<comment type="caution">
    <text evidence="1">The sequence shown here is derived from an EMBL/GenBank/DDBJ whole genome shotgun (WGS) entry which is preliminary data.</text>
</comment>
<accession>A0A4C1VAY8</accession>
<evidence type="ECO:0008006" key="3">
    <source>
        <dbReference type="Google" id="ProtNLM"/>
    </source>
</evidence>
<dbReference type="AlphaFoldDB" id="A0A4C1VAY8"/>
<organism evidence="1 2">
    <name type="scientific">Eumeta variegata</name>
    <name type="common">Bagworm moth</name>
    <name type="synonym">Eumeta japonica</name>
    <dbReference type="NCBI Taxonomy" id="151549"/>
    <lineage>
        <taxon>Eukaryota</taxon>
        <taxon>Metazoa</taxon>
        <taxon>Ecdysozoa</taxon>
        <taxon>Arthropoda</taxon>
        <taxon>Hexapoda</taxon>
        <taxon>Insecta</taxon>
        <taxon>Pterygota</taxon>
        <taxon>Neoptera</taxon>
        <taxon>Endopterygota</taxon>
        <taxon>Lepidoptera</taxon>
        <taxon>Glossata</taxon>
        <taxon>Ditrysia</taxon>
        <taxon>Tineoidea</taxon>
        <taxon>Psychidae</taxon>
        <taxon>Oiketicinae</taxon>
        <taxon>Eumeta</taxon>
    </lineage>
</organism>
<name>A0A4C1VAY8_EUMVA</name>
<sequence length="259" mass="26808">MDDVISPRSHIATDIVPAFGMIDTKDRVRGRSDTATVEMSLFRHDLMSFFLTQKKNCSGGRPAVKSAALGPKSVGFDSDRGELTGKLRNVTRKARHTTRQYFDCVPEAVVTTRAASCVPGPAPAHARRADETPHKVILFALAVMGSAKASFNPAAVVAAPTPLVAAPAPVVAPVARVVAAAAPYVAAPAPFVTATSSQYYARNYNGVVAAAAPLLAPAPAPLVAAAPYVAAPAAPVLPAYGRLSAPLYASAPAQLLAFK</sequence>
<dbReference type="Proteomes" id="UP000299102">
    <property type="component" value="Unassembled WGS sequence"/>
</dbReference>